<dbReference type="OrthoDB" id="9804395at2"/>
<dbReference type="STRING" id="31965.AWH51_14130"/>
<dbReference type="Proteomes" id="UP000076218">
    <property type="component" value="Unassembled WGS sequence"/>
</dbReference>
<dbReference type="InterPro" id="IPR036514">
    <property type="entry name" value="SGNH_hydro_sf"/>
</dbReference>
<gene>
    <name evidence="1" type="ORF">AWH51_14130</name>
</gene>
<name>A0A154UYP6_9MICO</name>
<dbReference type="SUPFAM" id="SSF52266">
    <property type="entry name" value="SGNH hydrolase"/>
    <property type="match status" value="1"/>
</dbReference>
<protein>
    <recommendedName>
        <fullName evidence="3">SGNH/GDSL hydrolase family protein</fullName>
    </recommendedName>
</protein>
<dbReference type="EMBL" id="LQXA01000047">
    <property type="protein sequence ID" value="KZC94197.1"/>
    <property type="molecule type" value="Genomic_DNA"/>
</dbReference>
<evidence type="ECO:0008006" key="3">
    <source>
        <dbReference type="Google" id="ProtNLM"/>
    </source>
</evidence>
<comment type="caution">
    <text evidence="1">The sequence shown here is derived from an EMBL/GenBank/DDBJ whole genome shotgun (WGS) entry which is preliminary data.</text>
</comment>
<evidence type="ECO:0000313" key="2">
    <source>
        <dbReference type="Proteomes" id="UP000076218"/>
    </source>
</evidence>
<sequence length="249" mass="26817">MRRVAGRLRRVVQGVVRPVIFVQYLALRAGLQSNVFPRDAGSGTVPGDAPQRILVMGEATAVGFGVLSHELGMAGHFARQLSRRTARGVEWSTRPFSDLTIHTAAGTVRDPELLEGVDVVLLMLGVGDSIRLTPQRTWRRLLCATIDDLIRGLPAGAHVFVSEVPPLNDSAGLPGPWRTIAARHGRLLNRVTAEVIASRPAVVSVPFPSESVIDLGDPDSAQASRVYATWARAFLTRMLGPATPSPREA</sequence>
<dbReference type="Gene3D" id="3.40.50.1110">
    <property type="entry name" value="SGNH hydrolase"/>
    <property type="match status" value="1"/>
</dbReference>
<organism evidence="1 2">
    <name type="scientific">Clavibacter tessellarius</name>
    <dbReference type="NCBI Taxonomy" id="31965"/>
    <lineage>
        <taxon>Bacteria</taxon>
        <taxon>Bacillati</taxon>
        <taxon>Actinomycetota</taxon>
        <taxon>Actinomycetes</taxon>
        <taxon>Micrococcales</taxon>
        <taxon>Microbacteriaceae</taxon>
        <taxon>Clavibacter</taxon>
    </lineage>
</organism>
<reference evidence="1 2" key="1">
    <citation type="submission" date="2016-01" db="EMBL/GenBank/DDBJ databases">
        <title>Draft genome sequence of Clavibacter michiganensis subsp. tessellarius DOAB 609.</title>
        <authorList>
            <person name="Tambong J.T."/>
        </authorList>
    </citation>
    <scope>NUCLEOTIDE SEQUENCE [LARGE SCALE GENOMIC DNA]</scope>
    <source>
        <strain evidence="1 2">DOAB 609</strain>
    </source>
</reference>
<accession>A0A154UYP6</accession>
<dbReference type="AlphaFoldDB" id="A0A154UYP6"/>
<proteinExistence type="predicted"/>
<evidence type="ECO:0000313" key="1">
    <source>
        <dbReference type="EMBL" id="KZC94197.1"/>
    </source>
</evidence>
<dbReference type="CDD" id="cd01836">
    <property type="entry name" value="FeeA_FeeB_like"/>
    <property type="match status" value="1"/>
</dbReference>